<organism evidence="2">
    <name type="scientific">Tanacetum cinerariifolium</name>
    <name type="common">Dalmatian daisy</name>
    <name type="synonym">Chrysanthemum cinerariifolium</name>
    <dbReference type="NCBI Taxonomy" id="118510"/>
    <lineage>
        <taxon>Eukaryota</taxon>
        <taxon>Viridiplantae</taxon>
        <taxon>Streptophyta</taxon>
        <taxon>Embryophyta</taxon>
        <taxon>Tracheophyta</taxon>
        <taxon>Spermatophyta</taxon>
        <taxon>Magnoliopsida</taxon>
        <taxon>eudicotyledons</taxon>
        <taxon>Gunneridae</taxon>
        <taxon>Pentapetalae</taxon>
        <taxon>asterids</taxon>
        <taxon>campanulids</taxon>
        <taxon>Asterales</taxon>
        <taxon>Asteraceae</taxon>
        <taxon>Asteroideae</taxon>
        <taxon>Anthemideae</taxon>
        <taxon>Anthemidinae</taxon>
        <taxon>Tanacetum</taxon>
    </lineage>
</organism>
<dbReference type="AlphaFoldDB" id="A0A699SJA1"/>
<reference evidence="2" key="1">
    <citation type="journal article" date="2019" name="Sci. Rep.">
        <title>Draft genome of Tanacetum cinerariifolium, the natural source of mosquito coil.</title>
        <authorList>
            <person name="Yamashiro T."/>
            <person name="Shiraishi A."/>
            <person name="Satake H."/>
            <person name="Nakayama K."/>
        </authorList>
    </citation>
    <scope>NUCLEOTIDE SEQUENCE</scope>
</reference>
<sequence length="241" mass="27931">DLRPTLYDEKVIGLGYTLMFLTHSNEALEIEKFKRSRENKIKFVYDYGNLNARYVNEKVNFEDDYFQEIINPDFDKIDSPFQQTSSLKPYISNVILEKIIIDLEDEVVNLSEKEKVNLETIESLKSKSFESSEKVSSESENQTENDCLVVEKEYDKVENSKVIAPGMFKLNVSQCVSPISMLKLSCDSKNVEIKLKRKRRKKKSSKQNVKQVDNDVSCANSNFVHFLDIDTFSSVRRPKHS</sequence>
<protein>
    <recommendedName>
        <fullName evidence="3">Retrovirus-related Pol polyprotein from transposon TNT 1-94</fullName>
    </recommendedName>
</protein>
<evidence type="ECO:0008006" key="3">
    <source>
        <dbReference type="Google" id="ProtNLM"/>
    </source>
</evidence>
<feature type="coiled-coil region" evidence="1">
    <location>
        <begin position="188"/>
        <end position="215"/>
    </location>
</feature>
<evidence type="ECO:0000313" key="2">
    <source>
        <dbReference type="EMBL" id="GFC97791.1"/>
    </source>
</evidence>
<feature type="non-terminal residue" evidence="2">
    <location>
        <position position="241"/>
    </location>
</feature>
<comment type="caution">
    <text evidence="2">The sequence shown here is derived from an EMBL/GenBank/DDBJ whole genome shotgun (WGS) entry which is preliminary data.</text>
</comment>
<proteinExistence type="predicted"/>
<name>A0A699SJA1_TANCI</name>
<keyword evidence="1" id="KW-0175">Coiled coil</keyword>
<gene>
    <name evidence="2" type="ORF">Tci_869761</name>
</gene>
<dbReference type="EMBL" id="BKCJ011168257">
    <property type="protein sequence ID" value="GFC97791.1"/>
    <property type="molecule type" value="Genomic_DNA"/>
</dbReference>
<evidence type="ECO:0000256" key="1">
    <source>
        <dbReference type="SAM" id="Coils"/>
    </source>
</evidence>
<accession>A0A699SJA1</accession>
<feature type="non-terminal residue" evidence="2">
    <location>
        <position position="1"/>
    </location>
</feature>